<evidence type="ECO:0000259" key="12">
    <source>
        <dbReference type="PROSITE" id="PS50109"/>
    </source>
</evidence>
<keyword evidence="6" id="KW-0547">Nucleotide-binding</keyword>
<keyword evidence="10" id="KW-0175">Coiled coil</keyword>
<dbReference type="InterPro" id="IPR050351">
    <property type="entry name" value="BphY/WalK/GraS-like"/>
</dbReference>
<dbReference type="Gene3D" id="3.30.565.10">
    <property type="entry name" value="Histidine kinase-like ATPase, C-terminal domain"/>
    <property type="match status" value="1"/>
</dbReference>
<keyword evidence="11" id="KW-1133">Transmembrane helix</keyword>
<keyword evidence="11" id="KW-0472">Membrane</keyword>
<sequence length="580" mass="67864">MKKLRWRLFLHFSFQFISIAVLMVIVILMTLFIVIAFYAKDVSENNYYQAKLESITVDTGISFKQLEMNDGWDESLEEDLWVQIINEDGKVVEAGNVPKDLPNQYSPFELLEMQETEELQDYSLTFYLETFYETPYLFVLGHFDQEKNFLETLAQDYGQKGLIADQHLAEVESKLKNINGSLELVDSNEKVKQRIGVGPKKEQDKPLHLFMRKEQPDVFSTKLTTYQDPDSDLRWVLTTSNENKKEMNFDSYRDLAMAFGITAMIVLLITILISVWNGFRYGNPLFIFANWLSRMGNEQYEEVLTERERKQVFRKNGKTKMRYRLYDEVFQAFYGMAEKLERSKKEREELEKNREEWMTGISHDLRTPLSTMQGYGKLLESGQYEWTKEELEEIGKTLGEKSEYMLSLIEDFSLSFQLKNQETPASFKQVDINPLMEDILSKFQGDLTLRDDYQLRFQPLNQPHYLSADEKWFERMIDNLIYNAIKHNPQGTDIEVVLSKDEPKNEFKILIKDNGIGMDEVTKKHLFTRYYRGTNTDERIEGTGLGMNIAMRIAQLHRGEVSVESEKSQGTTVSIVFPLS</sequence>
<feature type="coiled-coil region" evidence="10">
    <location>
        <begin position="333"/>
        <end position="360"/>
    </location>
</feature>
<dbReference type="InterPro" id="IPR036890">
    <property type="entry name" value="HATPase_C_sf"/>
</dbReference>
<evidence type="ECO:0000256" key="4">
    <source>
        <dbReference type="ARBA" id="ARBA00022553"/>
    </source>
</evidence>
<evidence type="ECO:0000256" key="1">
    <source>
        <dbReference type="ARBA" id="ARBA00000085"/>
    </source>
</evidence>
<dbReference type="InterPro" id="IPR005467">
    <property type="entry name" value="His_kinase_dom"/>
</dbReference>
<reference evidence="13 14" key="1">
    <citation type="submission" date="2020-07" db="EMBL/GenBank/DDBJ databases">
        <title>Fungal Genomes of the International Space Station.</title>
        <authorList>
            <person name="Seuylemezian A."/>
            <person name="Singh N.K."/>
            <person name="Wood J."/>
            <person name="Venkateswaran K."/>
        </authorList>
    </citation>
    <scope>NUCLEOTIDE SEQUENCE [LARGE SCALE GENOMIC DNA]</scope>
    <source>
        <strain evidence="13 14">PL-B2</strain>
    </source>
</reference>
<keyword evidence="4" id="KW-0597">Phosphoprotein</keyword>
<evidence type="ECO:0000256" key="10">
    <source>
        <dbReference type="SAM" id="Coils"/>
    </source>
</evidence>
<dbReference type="InterPro" id="IPR004358">
    <property type="entry name" value="Sig_transdc_His_kin-like_C"/>
</dbReference>
<name>A0ABS7K0H4_9BACI</name>
<evidence type="ECO:0000313" key="14">
    <source>
        <dbReference type="Proteomes" id="UP000769780"/>
    </source>
</evidence>
<evidence type="ECO:0000256" key="9">
    <source>
        <dbReference type="ARBA" id="ARBA00023012"/>
    </source>
</evidence>
<evidence type="ECO:0000256" key="8">
    <source>
        <dbReference type="ARBA" id="ARBA00022840"/>
    </source>
</evidence>
<proteinExistence type="predicted"/>
<dbReference type="EMBL" id="JACWFH010000006">
    <property type="protein sequence ID" value="MBY0095656.1"/>
    <property type="molecule type" value="Genomic_DNA"/>
</dbReference>
<keyword evidence="5" id="KW-0808">Transferase</keyword>
<dbReference type="Pfam" id="PF00512">
    <property type="entry name" value="HisKA"/>
    <property type="match status" value="1"/>
</dbReference>
<dbReference type="PRINTS" id="PR00344">
    <property type="entry name" value="BCTRLSENSOR"/>
</dbReference>
<dbReference type="SUPFAM" id="SSF47384">
    <property type="entry name" value="Homodimeric domain of signal transducing histidine kinase"/>
    <property type="match status" value="1"/>
</dbReference>
<dbReference type="InterPro" id="IPR003594">
    <property type="entry name" value="HATPase_dom"/>
</dbReference>
<keyword evidence="8" id="KW-0067">ATP-binding</keyword>
<protein>
    <recommendedName>
        <fullName evidence="3">histidine kinase</fullName>
        <ecNumber evidence="3">2.7.13.3</ecNumber>
    </recommendedName>
</protein>
<evidence type="ECO:0000256" key="2">
    <source>
        <dbReference type="ARBA" id="ARBA00004370"/>
    </source>
</evidence>
<dbReference type="SMART" id="SM00388">
    <property type="entry name" value="HisKA"/>
    <property type="match status" value="1"/>
</dbReference>
<dbReference type="Pfam" id="PF02518">
    <property type="entry name" value="HATPase_c"/>
    <property type="match status" value="1"/>
</dbReference>
<dbReference type="EC" id="2.7.13.3" evidence="3"/>
<gene>
    <name evidence="13" type="ORF">H0185_02315</name>
</gene>
<keyword evidence="11" id="KW-0812">Transmembrane</keyword>
<dbReference type="PANTHER" id="PTHR45453:SF1">
    <property type="entry name" value="PHOSPHATE REGULON SENSOR PROTEIN PHOR"/>
    <property type="match status" value="1"/>
</dbReference>
<keyword evidence="14" id="KW-1185">Reference proteome</keyword>
<dbReference type="GO" id="GO:0016301">
    <property type="term" value="F:kinase activity"/>
    <property type="evidence" value="ECO:0007669"/>
    <property type="project" value="UniProtKB-KW"/>
</dbReference>
<dbReference type="CDD" id="cd00075">
    <property type="entry name" value="HATPase"/>
    <property type="match status" value="1"/>
</dbReference>
<organism evidence="13 14">
    <name type="scientific">Mesobacillus maritimus</name>
    <dbReference type="NCBI Taxonomy" id="1643336"/>
    <lineage>
        <taxon>Bacteria</taxon>
        <taxon>Bacillati</taxon>
        <taxon>Bacillota</taxon>
        <taxon>Bacilli</taxon>
        <taxon>Bacillales</taxon>
        <taxon>Bacillaceae</taxon>
        <taxon>Mesobacillus</taxon>
    </lineage>
</organism>
<comment type="subcellular location">
    <subcellularLocation>
        <location evidence="2">Membrane</location>
    </subcellularLocation>
</comment>
<dbReference type="Gene3D" id="1.10.287.130">
    <property type="match status" value="1"/>
</dbReference>
<evidence type="ECO:0000256" key="5">
    <source>
        <dbReference type="ARBA" id="ARBA00022679"/>
    </source>
</evidence>
<dbReference type="RefSeq" id="WP_221870836.1">
    <property type="nucleotide sequence ID" value="NZ_JACWFH010000006.1"/>
</dbReference>
<dbReference type="SMART" id="SM00387">
    <property type="entry name" value="HATPase_c"/>
    <property type="match status" value="1"/>
</dbReference>
<dbReference type="CDD" id="cd00082">
    <property type="entry name" value="HisKA"/>
    <property type="match status" value="1"/>
</dbReference>
<dbReference type="InterPro" id="IPR003661">
    <property type="entry name" value="HisK_dim/P_dom"/>
</dbReference>
<dbReference type="PROSITE" id="PS50109">
    <property type="entry name" value="HIS_KIN"/>
    <property type="match status" value="1"/>
</dbReference>
<evidence type="ECO:0000256" key="3">
    <source>
        <dbReference type="ARBA" id="ARBA00012438"/>
    </source>
</evidence>
<keyword evidence="7 13" id="KW-0418">Kinase</keyword>
<accession>A0ABS7K0H4</accession>
<evidence type="ECO:0000256" key="7">
    <source>
        <dbReference type="ARBA" id="ARBA00022777"/>
    </source>
</evidence>
<feature type="transmembrane region" description="Helical" evidence="11">
    <location>
        <begin position="255"/>
        <end position="276"/>
    </location>
</feature>
<feature type="transmembrane region" description="Helical" evidence="11">
    <location>
        <begin position="12"/>
        <end position="39"/>
    </location>
</feature>
<dbReference type="SUPFAM" id="SSF55874">
    <property type="entry name" value="ATPase domain of HSP90 chaperone/DNA topoisomerase II/histidine kinase"/>
    <property type="match status" value="1"/>
</dbReference>
<keyword evidence="9" id="KW-0902">Two-component regulatory system</keyword>
<evidence type="ECO:0000256" key="11">
    <source>
        <dbReference type="SAM" id="Phobius"/>
    </source>
</evidence>
<dbReference type="InterPro" id="IPR036097">
    <property type="entry name" value="HisK_dim/P_sf"/>
</dbReference>
<dbReference type="PANTHER" id="PTHR45453">
    <property type="entry name" value="PHOSPHATE REGULON SENSOR PROTEIN PHOR"/>
    <property type="match status" value="1"/>
</dbReference>
<comment type="caution">
    <text evidence="13">The sequence shown here is derived from an EMBL/GenBank/DDBJ whole genome shotgun (WGS) entry which is preliminary data.</text>
</comment>
<evidence type="ECO:0000256" key="6">
    <source>
        <dbReference type="ARBA" id="ARBA00022741"/>
    </source>
</evidence>
<comment type="catalytic activity">
    <reaction evidence="1">
        <text>ATP + protein L-histidine = ADP + protein N-phospho-L-histidine.</text>
        <dbReference type="EC" id="2.7.13.3"/>
    </reaction>
</comment>
<feature type="domain" description="Histidine kinase" evidence="12">
    <location>
        <begin position="360"/>
        <end position="580"/>
    </location>
</feature>
<dbReference type="Proteomes" id="UP000769780">
    <property type="component" value="Unassembled WGS sequence"/>
</dbReference>
<evidence type="ECO:0000313" key="13">
    <source>
        <dbReference type="EMBL" id="MBY0095656.1"/>
    </source>
</evidence>